<comment type="caution">
    <text evidence="1">The sequence shown here is derived from an EMBL/GenBank/DDBJ whole genome shotgun (WGS) entry which is preliminary data.</text>
</comment>
<dbReference type="EMBL" id="JADJZA010000001">
    <property type="protein sequence ID" value="MBK9296211.1"/>
    <property type="molecule type" value="Genomic_DNA"/>
</dbReference>
<evidence type="ECO:0000313" key="2">
    <source>
        <dbReference type="Proteomes" id="UP000727993"/>
    </source>
</evidence>
<dbReference type="InterPro" id="IPR023898">
    <property type="entry name" value="YydF-like"/>
</dbReference>
<evidence type="ECO:0000313" key="1">
    <source>
        <dbReference type="EMBL" id="MBK9296211.1"/>
    </source>
</evidence>
<gene>
    <name evidence="1" type="ORF">IPN02_04960</name>
</gene>
<proteinExistence type="predicted"/>
<dbReference type="AlphaFoldDB" id="A0A936NBW5"/>
<organism evidence="1 2">
    <name type="scientific">Candidatus Neomicrothrix subdominans</name>
    <dbReference type="NCBI Taxonomy" id="2954438"/>
    <lineage>
        <taxon>Bacteria</taxon>
        <taxon>Bacillati</taxon>
        <taxon>Actinomycetota</taxon>
        <taxon>Acidimicrobiia</taxon>
        <taxon>Acidimicrobiales</taxon>
        <taxon>Microthrixaceae</taxon>
        <taxon>Candidatus Neomicrothrix</taxon>
    </lineage>
</organism>
<dbReference type="Proteomes" id="UP000727993">
    <property type="component" value="Unassembled WGS sequence"/>
</dbReference>
<accession>A0A936NBW5</accession>
<reference evidence="1 2" key="1">
    <citation type="submission" date="2020-10" db="EMBL/GenBank/DDBJ databases">
        <title>Connecting structure to function with the recovery of over 1000 high-quality activated sludge metagenome-assembled genomes encoding full-length rRNA genes using long-read sequencing.</title>
        <authorList>
            <person name="Singleton C.M."/>
            <person name="Petriglieri F."/>
            <person name="Kristensen J.M."/>
            <person name="Kirkegaard R.H."/>
            <person name="Michaelsen T.Y."/>
            <person name="Andersen M.H."/>
            <person name="Karst S.M."/>
            <person name="Dueholm M.S."/>
            <person name="Nielsen P.H."/>
            <person name="Albertsen M."/>
        </authorList>
    </citation>
    <scope>NUCLEOTIDE SEQUENCE [LARGE SCALE GENOMIC DNA]</scope>
    <source>
        <strain evidence="1">Lyne_18-Q3-R50-59_MAXAC.006</strain>
    </source>
</reference>
<name>A0A936NBW5_9ACTN</name>
<dbReference type="NCBIfam" id="TIGR04077">
    <property type="entry name" value="expor_sig_YdyF"/>
    <property type="match status" value="1"/>
</dbReference>
<sequence length="52" mass="5748">MNDLTIASSVKTPEKGSLLAEFEMDEDVAELAIVDDLWYFIKKKGNWIAGSG</sequence>
<protein>
    <submittedName>
        <fullName evidence="1">Epipeptide YydF family RiPP</fullName>
    </submittedName>
</protein>